<dbReference type="InterPro" id="IPR052424">
    <property type="entry name" value="Kielin_Chordin-BMP_Reg"/>
</dbReference>
<reference evidence="6" key="2">
    <citation type="journal article" date="2021" name="World Allergy Organ. J.">
        <title>Chromosome-level assembly of Dermatophagoides farinae genome and transcriptome reveals two novel allergens Der f 37 and Der f 39.</title>
        <authorList>
            <person name="Chen J."/>
            <person name="Cai Z."/>
            <person name="Fan D."/>
            <person name="Hu J."/>
            <person name="Hou Y."/>
            <person name="He Y."/>
            <person name="Zhang Z."/>
            <person name="Zhao Z."/>
            <person name="Gao P."/>
            <person name="Hu W."/>
            <person name="Sun J."/>
            <person name="Li J."/>
            <person name="Ji K."/>
        </authorList>
    </citation>
    <scope>NUCLEOTIDE SEQUENCE</scope>
    <source>
        <strain evidence="6">JKM2019</strain>
    </source>
</reference>
<keyword evidence="2" id="KW-0964">Secreted</keyword>
<dbReference type="GO" id="GO:0030513">
    <property type="term" value="P:positive regulation of BMP signaling pathway"/>
    <property type="evidence" value="ECO:0007669"/>
    <property type="project" value="TreeGrafter"/>
</dbReference>
<organism evidence="6">
    <name type="scientific">Dermatophagoides farinae</name>
    <name type="common">American house dust mite</name>
    <dbReference type="NCBI Taxonomy" id="6954"/>
    <lineage>
        <taxon>Eukaryota</taxon>
        <taxon>Metazoa</taxon>
        <taxon>Ecdysozoa</taxon>
        <taxon>Arthropoda</taxon>
        <taxon>Chelicerata</taxon>
        <taxon>Arachnida</taxon>
        <taxon>Acari</taxon>
        <taxon>Acariformes</taxon>
        <taxon>Sarcoptiformes</taxon>
        <taxon>Astigmata</taxon>
        <taxon>Psoroptidia</taxon>
        <taxon>Analgoidea</taxon>
        <taxon>Pyroglyphidae</taxon>
        <taxon>Dermatophagoidinae</taxon>
        <taxon>Dermatophagoides</taxon>
    </lineage>
</organism>
<evidence type="ECO:0000256" key="2">
    <source>
        <dbReference type="ARBA" id="ARBA00022525"/>
    </source>
</evidence>
<protein>
    <recommendedName>
        <fullName evidence="5">VWFC domain-containing protein</fullName>
    </recommendedName>
</protein>
<evidence type="ECO:0000256" key="1">
    <source>
        <dbReference type="ARBA" id="ARBA00004613"/>
    </source>
</evidence>
<feature type="domain" description="VWFC" evidence="5">
    <location>
        <begin position="105"/>
        <end position="165"/>
    </location>
</feature>
<feature type="chain" id="PRO_5039591571" description="VWFC domain-containing protein" evidence="4">
    <location>
        <begin position="28"/>
        <end position="441"/>
    </location>
</feature>
<dbReference type="PANTHER" id="PTHR46698:SF4">
    <property type="entry name" value="CROSSVEINLESS 2"/>
    <property type="match status" value="1"/>
</dbReference>
<evidence type="ECO:0000259" key="5">
    <source>
        <dbReference type="PROSITE" id="PS50184"/>
    </source>
</evidence>
<comment type="caution">
    <text evidence="6">The sequence shown here is derived from an EMBL/GenBank/DDBJ whole genome shotgun (WGS) entry which is preliminary data.</text>
</comment>
<dbReference type="PANTHER" id="PTHR46698">
    <property type="entry name" value="CROSSVEINLESS 2"/>
    <property type="match status" value="1"/>
</dbReference>
<accession>A0A9D4NPH0</accession>
<dbReference type="PROSITE" id="PS50184">
    <property type="entry name" value="VWFC_2"/>
    <property type="match status" value="2"/>
</dbReference>
<dbReference type="Gene3D" id="2.10.70.10">
    <property type="entry name" value="Complement Module, domain 1"/>
    <property type="match status" value="1"/>
</dbReference>
<sequence length="441" mass="48922">MQPSGNHWHRFVLFIITLSILINHIHCYPFLRSKRAFSYIANDTACTVDHVMYKDGDPIPTDDPCETCRCRPPGFICVLQHCEIKTGCRAIRHVGECCPSYQCGCEHNGQYYKDGERIHNAESPCYSCYCQGSSITCSLADCQFRFDCEPEYVLGECCPRYDHCPLEYGIVPSGLITERMPEFIHRTNISNVQISSPQPPVDSSTIEGSLILPNHVPAIVADNAEPAIVEPHSEVGTNITVSPSSQKTTIKSIISDSDPNNFRKLDSEIDTTTFVPKNEINSIETSTSISINDDKIVDSTVKIEDIEITTESNSHSLGRSFDDQELMINVTSNVDETPNDKEMVEDIMPTTIRADINLSKSEEIMITTTSTIADSLESNNSTITSTTESSNPIIMGRSEDDEVVTVSPTTNSEFVLNETDKVNNFMTTDLDSVISITTVKP</sequence>
<dbReference type="SMART" id="SM00214">
    <property type="entry name" value="VWC"/>
    <property type="match status" value="2"/>
</dbReference>
<dbReference type="InterPro" id="IPR001007">
    <property type="entry name" value="VWF_dom"/>
</dbReference>
<name>A0A9D4NPH0_DERFA</name>
<evidence type="ECO:0000313" key="6">
    <source>
        <dbReference type="EMBL" id="KAH7636971.1"/>
    </source>
</evidence>
<feature type="signal peptide" evidence="4">
    <location>
        <begin position="1"/>
        <end position="27"/>
    </location>
</feature>
<comment type="subcellular location">
    <subcellularLocation>
        <location evidence="1">Secreted</location>
    </subcellularLocation>
</comment>
<evidence type="ECO:0000256" key="4">
    <source>
        <dbReference type="SAM" id="SignalP"/>
    </source>
</evidence>
<dbReference type="GO" id="GO:0005576">
    <property type="term" value="C:extracellular region"/>
    <property type="evidence" value="ECO:0007669"/>
    <property type="project" value="UniProtKB-SubCell"/>
</dbReference>
<reference evidence="6" key="1">
    <citation type="submission" date="2020-06" db="EMBL/GenBank/DDBJ databases">
        <authorList>
            <person name="Ji K."/>
            <person name="Li J."/>
        </authorList>
    </citation>
    <scope>NUCLEOTIDE SEQUENCE</scope>
    <source>
        <strain evidence="6">JKM2019</strain>
        <tissue evidence="6">Whole body</tissue>
    </source>
</reference>
<dbReference type="Pfam" id="PF23334">
    <property type="entry name" value="VWC2L_2nd"/>
    <property type="match status" value="1"/>
</dbReference>
<evidence type="ECO:0000256" key="3">
    <source>
        <dbReference type="ARBA" id="ARBA00022729"/>
    </source>
</evidence>
<keyword evidence="3 4" id="KW-0732">Signal</keyword>
<dbReference type="GO" id="GO:0036122">
    <property type="term" value="F:BMP binding"/>
    <property type="evidence" value="ECO:0007669"/>
    <property type="project" value="TreeGrafter"/>
</dbReference>
<dbReference type="Proteomes" id="UP000828236">
    <property type="component" value="Unassembled WGS sequence"/>
</dbReference>
<gene>
    <name evidence="6" type="ORF">HUG17_7177</name>
</gene>
<dbReference type="OrthoDB" id="6236007at2759"/>
<dbReference type="AlphaFoldDB" id="A0A9D4NPH0"/>
<feature type="domain" description="VWFC" evidence="5">
    <location>
        <begin position="44"/>
        <end position="104"/>
    </location>
</feature>
<proteinExistence type="predicted"/>
<dbReference type="SUPFAM" id="SSF57603">
    <property type="entry name" value="FnI-like domain"/>
    <property type="match status" value="2"/>
</dbReference>
<dbReference type="EMBL" id="SDOV01000009">
    <property type="protein sequence ID" value="KAH7636971.1"/>
    <property type="molecule type" value="Genomic_DNA"/>
</dbReference>